<evidence type="ECO:0000256" key="5">
    <source>
        <dbReference type="SAM" id="MobiDB-lite"/>
    </source>
</evidence>
<feature type="active site" description="Proton acceptor" evidence="4">
    <location>
        <position position="160"/>
    </location>
</feature>
<dbReference type="PANTHER" id="PTHR14226">
    <property type="entry name" value="NEUROPATHY TARGET ESTERASE/SWISS CHEESE D.MELANOGASTER"/>
    <property type="match status" value="1"/>
</dbReference>
<feature type="active site" description="Nucleophile" evidence="4">
    <location>
        <position position="46"/>
    </location>
</feature>
<organism evidence="7 8">
    <name type="scientific">Natronospira proteinivora</name>
    <dbReference type="NCBI Taxonomy" id="1807133"/>
    <lineage>
        <taxon>Bacteria</taxon>
        <taxon>Pseudomonadati</taxon>
        <taxon>Pseudomonadota</taxon>
        <taxon>Gammaproteobacteria</taxon>
        <taxon>Natronospirales</taxon>
        <taxon>Natronospiraceae</taxon>
        <taxon>Natronospira</taxon>
    </lineage>
</organism>
<evidence type="ECO:0000256" key="4">
    <source>
        <dbReference type="PROSITE-ProRule" id="PRU01161"/>
    </source>
</evidence>
<dbReference type="RefSeq" id="WP_253445680.1">
    <property type="nucleotide sequence ID" value="NZ_JALJYF010000001.1"/>
</dbReference>
<dbReference type="SUPFAM" id="SSF52151">
    <property type="entry name" value="FabD/lysophospholipase-like"/>
    <property type="match status" value="1"/>
</dbReference>
<evidence type="ECO:0000256" key="3">
    <source>
        <dbReference type="ARBA" id="ARBA00023098"/>
    </source>
</evidence>
<dbReference type="PROSITE" id="PS51635">
    <property type="entry name" value="PNPLA"/>
    <property type="match status" value="1"/>
</dbReference>
<keyword evidence="8" id="KW-1185">Reference proteome</keyword>
<proteinExistence type="predicted"/>
<comment type="caution">
    <text evidence="7">The sequence shown here is derived from an EMBL/GenBank/DDBJ whole genome shotgun (WGS) entry which is preliminary data.</text>
</comment>
<dbReference type="Pfam" id="PF01734">
    <property type="entry name" value="Patatin"/>
    <property type="match status" value="1"/>
</dbReference>
<feature type="short sequence motif" description="GXSXG" evidence="4">
    <location>
        <begin position="44"/>
        <end position="48"/>
    </location>
</feature>
<feature type="domain" description="PNPLA" evidence="6">
    <location>
        <begin position="13"/>
        <end position="173"/>
    </location>
</feature>
<feature type="compositionally biased region" description="Basic and acidic residues" evidence="5">
    <location>
        <begin position="208"/>
        <end position="220"/>
    </location>
</feature>
<dbReference type="InterPro" id="IPR016035">
    <property type="entry name" value="Acyl_Trfase/lysoPLipase"/>
</dbReference>
<gene>
    <name evidence="7" type="ORF">J2T60_000774</name>
</gene>
<keyword evidence="1 4" id="KW-0378">Hydrolase</keyword>
<keyword evidence="2 4" id="KW-0442">Lipid degradation</keyword>
<dbReference type="EMBL" id="JALJYF010000001">
    <property type="protein sequence ID" value="MCP1726809.1"/>
    <property type="molecule type" value="Genomic_DNA"/>
</dbReference>
<name>A0ABT1G685_9GAMM</name>
<evidence type="ECO:0000313" key="7">
    <source>
        <dbReference type="EMBL" id="MCP1726809.1"/>
    </source>
</evidence>
<accession>A0ABT1G685</accession>
<dbReference type="NCBIfam" id="NF007623">
    <property type="entry name" value="PRK10279.1"/>
    <property type="match status" value="1"/>
</dbReference>
<evidence type="ECO:0000256" key="2">
    <source>
        <dbReference type="ARBA" id="ARBA00022963"/>
    </source>
</evidence>
<dbReference type="Gene3D" id="3.40.1090.10">
    <property type="entry name" value="Cytosolic phospholipase A2 catalytic domain"/>
    <property type="match status" value="2"/>
</dbReference>
<dbReference type="InterPro" id="IPR002641">
    <property type="entry name" value="PNPLA_dom"/>
</dbReference>
<dbReference type="PANTHER" id="PTHR14226:SF76">
    <property type="entry name" value="NTE FAMILY PROTEIN RSSA"/>
    <property type="match status" value="1"/>
</dbReference>
<feature type="short sequence motif" description="DGA/G" evidence="4">
    <location>
        <begin position="160"/>
        <end position="162"/>
    </location>
</feature>
<protein>
    <submittedName>
        <fullName evidence="7">NTE family protein</fullName>
    </submittedName>
</protein>
<evidence type="ECO:0000256" key="1">
    <source>
        <dbReference type="ARBA" id="ARBA00022801"/>
    </source>
</evidence>
<comment type="caution">
    <text evidence="4">Lacks conserved residue(s) required for the propagation of feature annotation.</text>
</comment>
<dbReference type="Proteomes" id="UP001523550">
    <property type="component" value="Unassembled WGS sequence"/>
</dbReference>
<dbReference type="InterPro" id="IPR050301">
    <property type="entry name" value="NTE"/>
</dbReference>
<evidence type="ECO:0000313" key="8">
    <source>
        <dbReference type="Proteomes" id="UP001523550"/>
    </source>
</evidence>
<reference evidence="7 8" key="1">
    <citation type="submission" date="2022-03" db="EMBL/GenBank/DDBJ databases">
        <title>Genomic Encyclopedia of Type Strains, Phase III (KMG-III): the genomes of soil and plant-associated and newly described type strains.</title>
        <authorList>
            <person name="Whitman W."/>
        </authorList>
    </citation>
    <scope>NUCLEOTIDE SEQUENCE [LARGE SCALE GENOMIC DNA]</scope>
    <source>
        <strain evidence="7 8">BSker1</strain>
    </source>
</reference>
<feature type="region of interest" description="Disordered" evidence="5">
    <location>
        <begin position="196"/>
        <end position="221"/>
    </location>
</feature>
<evidence type="ECO:0000259" key="6">
    <source>
        <dbReference type="PROSITE" id="PS51635"/>
    </source>
</evidence>
<sequence length="329" mass="35637">MSSKQHRRTKIGLALGSGSARGWSHIGVIRALEKQGIRPDIVAGTSIGALVGGAYRVDRLDTLEEWVRGLERMDILRLLDYGLSGGGFMRGEKLMDAIGQRVKDVNIEDLPAPFAAVATDLNSGREIWLNQGSLLDAVRASIALPGLFAPVQQEGRWLMDGGLVNPVPVSLCRAMGADVVIAVNLNGDIMGRNFDNRAIPGNQPSEQDVDKLTTEEKDPGSDVMSRIVGHLKSGLRVRVDRLISSAARKQETSEPGLFDVLAGSVNVVQDRITRSRMAGDPPDILITPRLAHIRLMEFDRASEAILGGEKAVERAREDLQALGPNTDNR</sequence>
<keyword evidence="3 4" id="KW-0443">Lipid metabolism</keyword>